<dbReference type="InterPro" id="IPR008972">
    <property type="entry name" value="Cupredoxin"/>
</dbReference>
<dbReference type="GO" id="GO:0006826">
    <property type="term" value="P:iron ion transport"/>
    <property type="evidence" value="ECO:0007669"/>
    <property type="project" value="TreeGrafter"/>
</dbReference>
<dbReference type="SUPFAM" id="SSF49503">
    <property type="entry name" value="Cupredoxins"/>
    <property type="match status" value="1"/>
</dbReference>
<protein>
    <recommendedName>
        <fullName evidence="4">Plastocyanin-like domain-containing protein</fullName>
    </recommendedName>
</protein>
<dbReference type="AlphaFoldDB" id="A0A7W7TXJ2"/>
<proteinExistence type="predicted"/>
<evidence type="ECO:0000256" key="1">
    <source>
        <dbReference type="SAM" id="MobiDB-lite"/>
    </source>
</evidence>
<reference evidence="2 3" key="1">
    <citation type="submission" date="2020-08" db="EMBL/GenBank/DDBJ databases">
        <title>Genomic Encyclopedia of Type Strains, Phase III (KMG-III): the genomes of soil and plant-associated and newly described type strains.</title>
        <authorList>
            <person name="Whitman W."/>
        </authorList>
    </citation>
    <scope>NUCLEOTIDE SEQUENCE [LARGE SCALE GENOMIC DNA]</scope>
    <source>
        <strain evidence="2 3">SFB5A</strain>
    </source>
</reference>
<dbReference type="RefSeq" id="WP_184930576.1">
    <property type="nucleotide sequence ID" value="NZ_JACHJY010000002.1"/>
</dbReference>
<gene>
    <name evidence="2" type="ORF">GGE06_002036</name>
</gene>
<organism evidence="2 3">
    <name type="scientific">Streptomyces nymphaeiformis</name>
    <dbReference type="NCBI Taxonomy" id="2663842"/>
    <lineage>
        <taxon>Bacteria</taxon>
        <taxon>Bacillati</taxon>
        <taxon>Actinomycetota</taxon>
        <taxon>Actinomycetes</taxon>
        <taxon>Kitasatosporales</taxon>
        <taxon>Streptomycetaceae</taxon>
        <taxon>Streptomyces</taxon>
    </lineage>
</organism>
<keyword evidence="3" id="KW-1185">Reference proteome</keyword>
<feature type="region of interest" description="Disordered" evidence="1">
    <location>
        <begin position="160"/>
        <end position="258"/>
    </location>
</feature>
<name>A0A7W7TXJ2_9ACTN</name>
<accession>A0A7W7TXJ2</accession>
<dbReference type="EMBL" id="JACHJY010000002">
    <property type="protein sequence ID" value="MBB4981128.1"/>
    <property type="molecule type" value="Genomic_DNA"/>
</dbReference>
<dbReference type="Proteomes" id="UP000582643">
    <property type="component" value="Unassembled WGS sequence"/>
</dbReference>
<dbReference type="InterPro" id="IPR045087">
    <property type="entry name" value="Cu-oxidase_fam"/>
</dbReference>
<dbReference type="GO" id="GO:0005886">
    <property type="term" value="C:plasma membrane"/>
    <property type="evidence" value="ECO:0007669"/>
    <property type="project" value="TreeGrafter"/>
</dbReference>
<comment type="caution">
    <text evidence="2">The sequence shown here is derived from an EMBL/GenBank/DDBJ whole genome shotgun (WGS) entry which is preliminary data.</text>
</comment>
<dbReference type="Gene3D" id="2.60.40.420">
    <property type="entry name" value="Cupredoxins - blue copper proteins"/>
    <property type="match status" value="1"/>
</dbReference>
<sequence>MNPWDLNEPDPTDAGTMGTIPGPVIECEVGDTVLVHFRNMDMRAMDPQSPNRVHSLHPHGFVFERAQDGAYPLSPPDQDQPVPAAEAAAWAGVLDPRGILKQGDRVPPGGTFTYRWETFGWPTTAGVWLYHDHSICDMENVGLGAIGIIVIHNPADDRNEVDIRLPNDPTSADPALLPGGSPNGSPITDDCIPLGGLPILPHHLAGLGAPPPPGMPGNGGGPTPVAEHAKHAAGPKAASRGWNGSPPSEAYALSSTRT</sequence>
<dbReference type="PANTHER" id="PTHR11709:SF504">
    <property type="entry name" value="PLASTOCYANIN-LIKE DOMAIN-CONTAINING PROTEIN"/>
    <property type="match status" value="1"/>
</dbReference>
<feature type="region of interest" description="Disordered" evidence="1">
    <location>
        <begin position="1"/>
        <end position="20"/>
    </location>
</feature>
<dbReference type="GO" id="GO:0016491">
    <property type="term" value="F:oxidoreductase activity"/>
    <property type="evidence" value="ECO:0007669"/>
    <property type="project" value="TreeGrafter"/>
</dbReference>
<dbReference type="PANTHER" id="PTHR11709">
    <property type="entry name" value="MULTI-COPPER OXIDASE"/>
    <property type="match status" value="1"/>
</dbReference>
<evidence type="ECO:0000313" key="2">
    <source>
        <dbReference type="EMBL" id="MBB4981128.1"/>
    </source>
</evidence>
<evidence type="ECO:0008006" key="4">
    <source>
        <dbReference type="Google" id="ProtNLM"/>
    </source>
</evidence>
<feature type="compositionally biased region" description="Low complexity" evidence="1">
    <location>
        <begin position="192"/>
        <end position="208"/>
    </location>
</feature>
<evidence type="ECO:0000313" key="3">
    <source>
        <dbReference type="Proteomes" id="UP000582643"/>
    </source>
</evidence>